<comment type="caution">
    <text evidence="3">The sequence shown here is derived from an EMBL/GenBank/DDBJ whole genome shotgun (WGS) entry which is preliminary data.</text>
</comment>
<evidence type="ECO:0000313" key="3">
    <source>
        <dbReference type="EMBL" id="MBA0699311.1"/>
    </source>
</evidence>
<keyword evidence="2" id="KW-1133">Transmembrane helix</keyword>
<dbReference type="PANTHER" id="PTHR47286">
    <property type="entry name" value="F3I6.9 PROTEIN"/>
    <property type="match status" value="1"/>
</dbReference>
<feature type="transmembrane region" description="Helical" evidence="2">
    <location>
        <begin position="12"/>
        <end position="33"/>
    </location>
</feature>
<feature type="compositionally biased region" description="Polar residues" evidence="1">
    <location>
        <begin position="405"/>
        <end position="421"/>
    </location>
</feature>
<gene>
    <name evidence="3" type="ORF">Goari_000959</name>
</gene>
<keyword evidence="4" id="KW-1185">Reference proteome</keyword>
<evidence type="ECO:0000313" key="4">
    <source>
        <dbReference type="Proteomes" id="UP000593577"/>
    </source>
</evidence>
<keyword evidence="2" id="KW-0472">Membrane</keyword>
<reference evidence="3 4" key="1">
    <citation type="journal article" date="2019" name="Genome Biol. Evol.">
        <title>Insights into the evolution of the New World diploid cottons (Gossypium, subgenus Houzingenia) based on genome sequencing.</title>
        <authorList>
            <person name="Grover C.E."/>
            <person name="Arick M.A. 2nd"/>
            <person name="Thrash A."/>
            <person name="Conover J.L."/>
            <person name="Sanders W.S."/>
            <person name="Peterson D.G."/>
            <person name="Frelichowski J.E."/>
            <person name="Scheffler J.A."/>
            <person name="Scheffler B.E."/>
            <person name="Wendel J.F."/>
        </authorList>
    </citation>
    <scope>NUCLEOTIDE SEQUENCE [LARGE SCALE GENOMIC DNA]</scope>
    <source>
        <strain evidence="3">185</strain>
        <tissue evidence="3">Leaf</tissue>
    </source>
</reference>
<dbReference type="AlphaFoldDB" id="A0A7J8YIB1"/>
<evidence type="ECO:0000256" key="1">
    <source>
        <dbReference type="SAM" id="MobiDB-lite"/>
    </source>
</evidence>
<evidence type="ECO:0008006" key="5">
    <source>
        <dbReference type="Google" id="ProtNLM"/>
    </source>
</evidence>
<organism evidence="3 4">
    <name type="scientific">Gossypium aridum</name>
    <name type="common">American cotton</name>
    <name type="synonym">Erioxylum aridum</name>
    <dbReference type="NCBI Taxonomy" id="34290"/>
    <lineage>
        <taxon>Eukaryota</taxon>
        <taxon>Viridiplantae</taxon>
        <taxon>Streptophyta</taxon>
        <taxon>Embryophyta</taxon>
        <taxon>Tracheophyta</taxon>
        <taxon>Spermatophyta</taxon>
        <taxon>Magnoliopsida</taxon>
        <taxon>eudicotyledons</taxon>
        <taxon>Gunneridae</taxon>
        <taxon>Pentapetalae</taxon>
        <taxon>rosids</taxon>
        <taxon>malvids</taxon>
        <taxon>Malvales</taxon>
        <taxon>Malvaceae</taxon>
        <taxon>Malvoideae</taxon>
        <taxon>Gossypium</taxon>
    </lineage>
</organism>
<feature type="region of interest" description="Disordered" evidence="1">
    <location>
        <begin position="315"/>
        <end position="339"/>
    </location>
</feature>
<name>A0A7J8YIB1_GOSAI</name>
<proteinExistence type="predicted"/>
<keyword evidence="2" id="KW-0812">Transmembrane</keyword>
<feature type="compositionally biased region" description="Polar residues" evidence="1">
    <location>
        <begin position="431"/>
        <end position="446"/>
    </location>
</feature>
<evidence type="ECO:0000256" key="2">
    <source>
        <dbReference type="SAM" id="Phobius"/>
    </source>
</evidence>
<protein>
    <recommendedName>
        <fullName evidence="5">Protein WVD2-like 7</fullName>
    </recommendedName>
</protein>
<feature type="compositionally biased region" description="Low complexity" evidence="1">
    <location>
        <begin position="392"/>
        <end position="403"/>
    </location>
</feature>
<dbReference type="PANTHER" id="PTHR47286:SF2">
    <property type="entry name" value="F3I6.9 PROTEIN"/>
    <property type="match status" value="1"/>
</dbReference>
<feature type="region of interest" description="Disordered" evidence="1">
    <location>
        <begin position="373"/>
        <end position="446"/>
    </location>
</feature>
<feature type="compositionally biased region" description="Polar residues" evidence="1">
    <location>
        <begin position="373"/>
        <end position="386"/>
    </location>
</feature>
<sequence length="446" mass="49547">MKHAAGNGVNILLLLSHFLSCLYSLTPLLISYFPKAGQGIKVNWDFLVCESVCTTPFKMATPEIEIHHRFFRNSIYSSFPQFFEEISAILSRGSVSFGRYADDSIAWEKRSVFTYNRCEEELQKFQAPGFVAQKTAYFNEFYKRVGVVEALPAHQQNTRQYGPSQETQENSKLRGIGFNDAVAEKEDKPSNASQIQISDSQGISNNMEPCCQEVKNCSTENNDATIEEGMKVCRNTVEVENSFEEASVSHPPLSEGNPKCAQRKSIASSKVKQIFNKTIKHGNKVKDKGTVASAITNKAKVCSVTTKVAVMKSKPNPSLRQQASVKVNKSVPSTIESTPNEVRNIRRQTIEPHSSLPRLSGLSIIVPSMKQSTPNAVRNISRQTTEPHSRLPRLSRLSKSAPSMKESTQNTERNISRQTIKPHSLPRLSGLSKSVSSTKESTQNAV</sequence>
<feature type="non-terminal residue" evidence="3">
    <location>
        <position position="1"/>
    </location>
</feature>
<dbReference type="Proteomes" id="UP000593577">
    <property type="component" value="Unassembled WGS sequence"/>
</dbReference>
<accession>A0A7J8YIB1</accession>
<dbReference type="EMBL" id="JABFAA010000013">
    <property type="protein sequence ID" value="MBA0699311.1"/>
    <property type="molecule type" value="Genomic_DNA"/>
</dbReference>